<gene>
    <name evidence="2" type="ORF">HIM_12029</name>
</gene>
<dbReference type="EMBL" id="KQ030858">
    <property type="protein sequence ID" value="KJZ68582.1"/>
    <property type="molecule type" value="Genomic_DNA"/>
</dbReference>
<name>A0A0F7ZW95_9HYPO</name>
<evidence type="ECO:0000313" key="2">
    <source>
        <dbReference type="EMBL" id="KJZ68582.1"/>
    </source>
</evidence>
<dbReference type="Proteomes" id="UP000054481">
    <property type="component" value="Unassembled WGS sequence"/>
</dbReference>
<reference evidence="2 3" key="1">
    <citation type="journal article" date="2014" name="Genome Biol. Evol.">
        <title>Comparative genomics and transcriptomics analyses reveal divergent lifestyle features of nematode endoparasitic fungus Hirsutella minnesotensis.</title>
        <authorList>
            <person name="Lai Y."/>
            <person name="Liu K."/>
            <person name="Zhang X."/>
            <person name="Zhang X."/>
            <person name="Li K."/>
            <person name="Wang N."/>
            <person name="Shu C."/>
            <person name="Wu Y."/>
            <person name="Wang C."/>
            <person name="Bushley K.E."/>
            <person name="Xiang M."/>
            <person name="Liu X."/>
        </authorList>
    </citation>
    <scope>NUCLEOTIDE SEQUENCE [LARGE SCALE GENOMIC DNA]</scope>
    <source>
        <strain evidence="2 3">3608</strain>
    </source>
</reference>
<keyword evidence="1" id="KW-0732">Signal</keyword>
<accession>A0A0F7ZW95</accession>
<sequence length="126" mass="13157">MARKPAVAGFLALAVLCTGAAPSALVLPDDISPFVPACGDLQSASDVQRAATRNPVNPRGHHGVFTATLVLPPVRGGGPVSFGFIPPSAEHAREDEDRAPALQVDFSPACRQHDRQHIVGHKGLDP</sequence>
<keyword evidence="3" id="KW-1185">Reference proteome</keyword>
<organism evidence="2 3">
    <name type="scientific">Hirsutella minnesotensis 3608</name>
    <dbReference type="NCBI Taxonomy" id="1043627"/>
    <lineage>
        <taxon>Eukaryota</taxon>
        <taxon>Fungi</taxon>
        <taxon>Dikarya</taxon>
        <taxon>Ascomycota</taxon>
        <taxon>Pezizomycotina</taxon>
        <taxon>Sordariomycetes</taxon>
        <taxon>Hypocreomycetidae</taxon>
        <taxon>Hypocreales</taxon>
        <taxon>Ophiocordycipitaceae</taxon>
        <taxon>Hirsutella</taxon>
    </lineage>
</organism>
<protein>
    <submittedName>
        <fullName evidence="2">Uncharacterized protein</fullName>
    </submittedName>
</protein>
<proteinExistence type="predicted"/>
<feature type="chain" id="PRO_5002526376" evidence="1">
    <location>
        <begin position="21"/>
        <end position="126"/>
    </location>
</feature>
<feature type="signal peptide" evidence="1">
    <location>
        <begin position="1"/>
        <end position="20"/>
    </location>
</feature>
<evidence type="ECO:0000313" key="3">
    <source>
        <dbReference type="Proteomes" id="UP000054481"/>
    </source>
</evidence>
<dbReference type="AlphaFoldDB" id="A0A0F7ZW95"/>
<evidence type="ECO:0000256" key="1">
    <source>
        <dbReference type="SAM" id="SignalP"/>
    </source>
</evidence>